<dbReference type="AlphaFoldDB" id="A0AAV8ZV32"/>
<organism evidence="1 2">
    <name type="scientific">Rhamnusium bicolor</name>
    <dbReference type="NCBI Taxonomy" id="1586634"/>
    <lineage>
        <taxon>Eukaryota</taxon>
        <taxon>Metazoa</taxon>
        <taxon>Ecdysozoa</taxon>
        <taxon>Arthropoda</taxon>
        <taxon>Hexapoda</taxon>
        <taxon>Insecta</taxon>
        <taxon>Pterygota</taxon>
        <taxon>Neoptera</taxon>
        <taxon>Endopterygota</taxon>
        <taxon>Coleoptera</taxon>
        <taxon>Polyphaga</taxon>
        <taxon>Cucujiformia</taxon>
        <taxon>Chrysomeloidea</taxon>
        <taxon>Cerambycidae</taxon>
        <taxon>Lepturinae</taxon>
        <taxon>Rhagiini</taxon>
        <taxon>Rhamnusium</taxon>
    </lineage>
</organism>
<evidence type="ECO:0000313" key="2">
    <source>
        <dbReference type="Proteomes" id="UP001162156"/>
    </source>
</evidence>
<evidence type="ECO:0000313" key="1">
    <source>
        <dbReference type="EMBL" id="KAJ8970598.1"/>
    </source>
</evidence>
<name>A0AAV8ZV32_9CUCU</name>
<dbReference type="GO" id="GO:0004000">
    <property type="term" value="F:adenosine deaminase activity"/>
    <property type="evidence" value="ECO:0007669"/>
    <property type="project" value="TreeGrafter"/>
</dbReference>
<sequence length="184" mass="21707">MWQPLNKLRSLNSTFDNFLKSALTLVVDYPEFAYPDLNVVWEAFMNIFETVADLIGYKPVWQEYFYQVLQELYEDNVMYLEFRGILPEVYDLEGNTYDALQIVGLYYNTLKQFKKDHPDFHGARFIYAPRRRVSNRTVDEYVEIYFKLRELYPDFVAGFDLPERKNSVRLKSAKSGGSSSNALL</sequence>
<proteinExistence type="predicted"/>
<protein>
    <submittedName>
        <fullName evidence="1">Uncharacterized protein</fullName>
    </submittedName>
</protein>
<dbReference type="PANTHER" id="PTHR11409">
    <property type="entry name" value="ADENOSINE DEAMINASE"/>
    <property type="match status" value="1"/>
</dbReference>
<dbReference type="Gene3D" id="3.20.20.140">
    <property type="entry name" value="Metal-dependent hydrolases"/>
    <property type="match status" value="1"/>
</dbReference>
<dbReference type="PANTHER" id="PTHR11409:SF39">
    <property type="entry name" value="ADENOSINE DEAMINASE 2"/>
    <property type="match status" value="1"/>
</dbReference>
<reference evidence="1" key="1">
    <citation type="journal article" date="2023" name="Insect Mol. Biol.">
        <title>Genome sequencing provides insights into the evolution of gene families encoding plant cell wall-degrading enzymes in longhorned beetles.</title>
        <authorList>
            <person name="Shin N.R."/>
            <person name="Okamura Y."/>
            <person name="Kirsch R."/>
            <person name="Pauchet Y."/>
        </authorList>
    </citation>
    <scope>NUCLEOTIDE SEQUENCE</scope>
    <source>
        <strain evidence="1">RBIC_L_NR</strain>
    </source>
</reference>
<gene>
    <name evidence="1" type="ORF">NQ314_001132</name>
</gene>
<accession>A0AAV8ZV32</accession>
<dbReference type="InterPro" id="IPR032466">
    <property type="entry name" value="Metal_Hydrolase"/>
</dbReference>
<dbReference type="SUPFAM" id="SSF51556">
    <property type="entry name" value="Metallo-dependent hydrolases"/>
    <property type="match status" value="1"/>
</dbReference>
<dbReference type="EMBL" id="JANEYF010000334">
    <property type="protein sequence ID" value="KAJ8970598.1"/>
    <property type="molecule type" value="Genomic_DNA"/>
</dbReference>
<dbReference type="GO" id="GO:0006154">
    <property type="term" value="P:adenosine catabolic process"/>
    <property type="evidence" value="ECO:0007669"/>
    <property type="project" value="TreeGrafter"/>
</dbReference>
<dbReference type="InterPro" id="IPR006330">
    <property type="entry name" value="Ado/ade_deaminase"/>
</dbReference>
<dbReference type="GO" id="GO:0046103">
    <property type="term" value="P:inosine biosynthetic process"/>
    <property type="evidence" value="ECO:0007669"/>
    <property type="project" value="TreeGrafter"/>
</dbReference>
<comment type="caution">
    <text evidence="1">The sequence shown here is derived from an EMBL/GenBank/DDBJ whole genome shotgun (WGS) entry which is preliminary data.</text>
</comment>
<dbReference type="Proteomes" id="UP001162156">
    <property type="component" value="Unassembled WGS sequence"/>
</dbReference>
<keyword evidence="2" id="KW-1185">Reference proteome</keyword>
<dbReference type="GO" id="GO:0005615">
    <property type="term" value="C:extracellular space"/>
    <property type="evidence" value="ECO:0007669"/>
    <property type="project" value="TreeGrafter"/>
</dbReference>